<feature type="transmembrane region" description="Helical" evidence="5">
    <location>
        <begin position="76"/>
        <end position="101"/>
    </location>
</feature>
<dbReference type="PRINTS" id="PR01840">
    <property type="entry name" value="TATCFAMILY"/>
</dbReference>
<keyword evidence="5" id="KW-1003">Cell membrane</keyword>
<sequence length="251" mass="28298">MRRRKRNDENMPLMEHIRALRKVLVISAYGIALGTVLGWAFSDMIFAYLARPVLELAGVSFITTTPMEPMMVKLKVSIVTGVVVALPILIWQIWSFILPALKQTERKYLYMIVPSSIFLFLLGDAFSFYLVIPLGIKFLLFTGGSIQSTTLVTQSSYLSFLITFILTFGIVFQLPIVLLLLIRIGIVTPQTLAKKRKWAFFGIVALTMLVSPTPDIPTQLLMAGPMYLLYEISIWLGYLVVKKREKALNAS</sequence>
<dbReference type="PANTHER" id="PTHR30371:SF0">
    <property type="entry name" value="SEC-INDEPENDENT PROTEIN TRANSLOCASE PROTEIN TATC, CHLOROPLASTIC-RELATED"/>
    <property type="match status" value="1"/>
</dbReference>
<dbReference type="KEGG" id="dmt:DESME_09320"/>
<dbReference type="eggNOG" id="COG0805">
    <property type="taxonomic scope" value="Bacteria"/>
</dbReference>
<gene>
    <name evidence="5" type="primary">tatC</name>
    <name evidence="6" type="ORF">DESME_09320</name>
</gene>
<evidence type="ECO:0000256" key="1">
    <source>
        <dbReference type="ARBA" id="ARBA00004141"/>
    </source>
</evidence>
<dbReference type="Proteomes" id="UP000010847">
    <property type="component" value="Chromosome"/>
</dbReference>
<dbReference type="GO" id="GO:0009977">
    <property type="term" value="F:proton motive force dependent protein transmembrane transporter activity"/>
    <property type="evidence" value="ECO:0007669"/>
    <property type="project" value="TreeGrafter"/>
</dbReference>
<feature type="transmembrane region" description="Helical" evidence="5">
    <location>
        <begin position="156"/>
        <end position="186"/>
    </location>
</feature>
<dbReference type="HOGENOM" id="CLU_031942_3_3_9"/>
<organism evidence="6 7">
    <name type="scientific">Desulfitobacterium metallireducens DSM 15288</name>
    <dbReference type="NCBI Taxonomy" id="871968"/>
    <lineage>
        <taxon>Bacteria</taxon>
        <taxon>Bacillati</taxon>
        <taxon>Bacillota</taxon>
        <taxon>Clostridia</taxon>
        <taxon>Eubacteriales</taxon>
        <taxon>Desulfitobacteriaceae</taxon>
        <taxon>Desulfitobacterium</taxon>
    </lineage>
</organism>
<reference evidence="6 7" key="1">
    <citation type="submission" date="2013-12" db="EMBL/GenBank/DDBJ databases">
        <authorList>
            <consortium name="DOE Joint Genome Institute"/>
            <person name="Smidt H."/>
            <person name="Huntemann M."/>
            <person name="Han J."/>
            <person name="Chen A."/>
            <person name="Kyrpides N."/>
            <person name="Mavromatis K."/>
            <person name="Markowitz V."/>
            <person name="Palaniappan K."/>
            <person name="Ivanova N."/>
            <person name="Schaumberg A."/>
            <person name="Pati A."/>
            <person name="Liolios K."/>
            <person name="Nordberg H.P."/>
            <person name="Cantor M.N."/>
            <person name="Hua S.X."/>
            <person name="Woyke T."/>
        </authorList>
    </citation>
    <scope>NUCLEOTIDE SEQUENCE [LARGE SCALE GENOMIC DNA]</scope>
    <source>
        <strain evidence="7">DSM 15288</strain>
    </source>
</reference>
<dbReference type="EMBL" id="CP007032">
    <property type="protein sequence ID" value="AHF07214.1"/>
    <property type="molecule type" value="Genomic_DNA"/>
</dbReference>
<keyword evidence="7" id="KW-1185">Reference proteome</keyword>
<evidence type="ECO:0000313" key="7">
    <source>
        <dbReference type="Proteomes" id="UP000010847"/>
    </source>
</evidence>
<comment type="similarity">
    <text evidence="5">Belongs to the TatC family.</text>
</comment>
<dbReference type="InterPro" id="IPR002033">
    <property type="entry name" value="TatC"/>
</dbReference>
<keyword evidence="5" id="KW-0653">Protein transport</keyword>
<comment type="function">
    <text evidence="5">Part of the twin-arginine translocation (Tat) system that transports large folded proteins containing a characteristic twin-arginine motif in their signal peptide across membranes.</text>
</comment>
<proteinExistence type="inferred from homology"/>
<evidence type="ECO:0000256" key="5">
    <source>
        <dbReference type="HAMAP-Rule" id="MF_00902"/>
    </source>
</evidence>
<evidence type="ECO:0000256" key="2">
    <source>
        <dbReference type="ARBA" id="ARBA00022692"/>
    </source>
</evidence>
<feature type="transmembrane region" description="Helical" evidence="5">
    <location>
        <begin position="20"/>
        <end position="41"/>
    </location>
</feature>
<protein>
    <recommendedName>
        <fullName evidence="5">Sec-independent protein translocase protein TatC</fullName>
    </recommendedName>
</protein>
<dbReference type="GO" id="GO:0033281">
    <property type="term" value="C:TAT protein transport complex"/>
    <property type="evidence" value="ECO:0007669"/>
    <property type="project" value="UniProtKB-UniRule"/>
</dbReference>
<dbReference type="GO" id="GO:0065002">
    <property type="term" value="P:intracellular protein transmembrane transport"/>
    <property type="evidence" value="ECO:0007669"/>
    <property type="project" value="TreeGrafter"/>
</dbReference>
<dbReference type="OrthoDB" id="9777044at2"/>
<dbReference type="Pfam" id="PF00902">
    <property type="entry name" value="TatC"/>
    <property type="match status" value="1"/>
</dbReference>
<evidence type="ECO:0000256" key="4">
    <source>
        <dbReference type="ARBA" id="ARBA00023136"/>
    </source>
</evidence>
<evidence type="ECO:0000313" key="6">
    <source>
        <dbReference type="EMBL" id="AHF07214.1"/>
    </source>
</evidence>
<dbReference type="RefSeq" id="WP_006718346.1">
    <property type="nucleotide sequence ID" value="NZ_CP007032.1"/>
</dbReference>
<keyword evidence="2 5" id="KW-0812">Transmembrane</keyword>
<feature type="transmembrane region" description="Helical" evidence="5">
    <location>
        <begin position="108"/>
        <end position="136"/>
    </location>
</feature>
<evidence type="ECO:0000256" key="3">
    <source>
        <dbReference type="ARBA" id="ARBA00022989"/>
    </source>
</evidence>
<keyword evidence="5" id="KW-0813">Transport</keyword>
<dbReference type="NCBIfam" id="TIGR00945">
    <property type="entry name" value="tatC"/>
    <property type="match status" value="1"/>
</dbReference>
<feature type="transmembrane region" description="Helical" evidence="5">
    <location>
        <begin position="220"/>
        <end position="241"/>
    </location>
</feature>
<keyword evidence="3 5" id="KW-1133">Transmembrane helix</keyword>
<dbReference type="STRING" id="871968.DESME_09320"/>
<dbReference type="HAMAP" id="MF_00902">
    <property type="entry name" value="TatC"/>
    <property type="match status" value="1"/>
</dbReference>
<name>W0EDG0_9FIRM</name>
<keyword evidence="4 5" id="KW-0472">Membrane</keyword>
<accession>W0EDG0</accession>
<dbReference type="AlphaFoldDB" id="W0EDG0"/>
<feature type="transmembrane region" description="Helical" evidence="5">
    <location>
        <begin position="198"/>
        <end position="214"/>
    </location>
</feature>
<comment type="subunit">
    <text evidence="5">Forms a complex with TatA.</text>
</comment>
<dbReference type="GO" id="GO:0043953">
    <property type="term" value="P:protein transport by the Tat complex"/>
    <property type="evidence" value="ECO:0007669"/>
    <property type="project" value="UniProtKB-UniRule"/>
</dbReference>
<keyword evidence="5" id="KW-0811">Translocation</keyword>
<comment type="subcellular location">
    <subcellularLocation>
        <location evidence="5">Cell membrane</location>
        <topology evidence="5">Multi-pass membrane protein</topology>
    </subcellularLocation>
    <subcellularLocation>
        <location evidence="1">Membrane</location>
        <topology evidence="1">Multi-pass membrane protein</topology>
    </subcellularLocation>
</comment>
<dbReference type="PANTHER" id="PTHR30371">
    <property type="entry name" value="SEC-INDEPENDENT PROTEIN TRANSLOCASE PROTEIN TATC"/>
    <property type="match status" value="1"/>
</dbReference>